<dbReference type="PANTHER" id="PTHR43792">
    <property type="entry name" value="GNAT FAMILY, PUTATIVE (AFU_ORTHOLOGUE AFUA_3G00765)-RELATED-RELATED"/>
    <property type="match status" value="1"/>
</dbReference>
<keyword evidence="1" id="KW-0808">Transferase</keyword>
<dbReference type="InterPro" id="IPR016181">
    <property type="entry name" value="Acyl_CoA_acyltransferase"/>
</dbReference>
<accession>A0ABX6K7Z5</accession>
<evidence type="ECO:0000259" key="4">
    <source>
        <dbReference type="PROSITE" id="PS51186"/>
    </source>
</evidence>
<gene>
    <name evidence="5" type="primary">rimJ</name>
    <name evidence="5" type="ORF">HBA18_08190</name>
</gene>
<dbReference type="GO" id="GO:0005840">
    <property type="term" value="C:ribosome"/>
    <property type="evidence" value="ECO:0007669"/>
    <property type="project" value="UniProtKB-KW"/>
</dbReference>
<protein>
    <submittedName>
        <fullName evidence="5">Ribosomal protein S5-alanine N-acetyltransferase</fullName>
    </submittedName>
</protein>
<dbReference type="InterPro" id="IPR051531">
    <property type="entry name" value="N-acetyltransferase"/>
</dbReference>
<reference evidence="5 6" key="1">
    <citation type="submission" date="2020-03" db="EMBL/GenBank/DDBJ databases">
        <title>Genome mining reveals the biosynthetic pathways of PHA and ectoines of the halophilic strain Salinivibrio costicola M318 isolated from fermented shrimp paste.</title>
        <authorList>
            <person name="Doan T.V."/>
            <person name="Tran L.T."/>
            <person name="Trieu T.A."/>
            <person name="Nguyen Q.V."/>
            <person name="Quach T.N."/>
            <person name="Phi T.Q."/>
            <person name="Kumar S."/>
        </authorList>
    </citation>
    <scope>NUCLEOTIDE SEQUENCE [LARGE SCALE GENOMIC DNA]</scope>
    <source>
        <strain evidence="5 6">M318</strain>
    </source>
</reference>
<dbReference type="Pfam" id="PF13302">
    <property type="entry name" value="Acetyltransf_3"/>
    <property type="match status" value="1"/>
</dbReference>
<name>A0ABX6K7Z5_SALCS</name>
<dbReference type="Gene3D" id="3.40.630.30">
    <property type="match status" value="1"/>
</dbReference>
<keyword evidence="6" id="KW-1185">Reference proteome</keyword>
<evidence type="ECO:0000313" key="5">
    <source>
        <dbReference type="EMBL" id="QIR06360.1"/>
    </source>
</evidence>
<evidence type="ECO:0000256" key="1">
    <source>
        <dbReference type="ARBA" id="ARBA00022679"/>
    </source>
</evidence>
<dbReference type="NCBIfam" id="NF008072">
    <property type="entry name" value="PRK10809.1"/>
    <property type="match status" value="1"/>
</dbReference>
<feature type="domain" description="N-acetyltransferase" evidence="4">
    <location>
        <begin position="36"/>
        <end position="192"/>
    </location>
</feature>
<proteinExistence type="inferred from homology"/>
<keyword evidence="5" id="KW-0687">Ribonucleoprotein</keyword>
<dbReference type="InterPro" id="IPR000182">
    <property type="entry name" value="GNAT_dom"/>
</dbReference>
<evidence type="ECO:0000256" key="3">
    <source>
        <dbReference type="ARBA" id="ARBA00038502"/>
    </source>
</evidence>
<comment type="similarity">
    <text evidence="3">Belongs to the acetyltransferase family. RimJ subfamily.</text>
</comment>
<evidence type="ECO:0000313" key="6">
    <source>
        <dbReference type="Proteomes" id="UP000501408"/>
    </source>
</evidence>
<dbReference type="EMBL" id="CP050266">
    <property type="protein sequence ID" value="QIR06360.1"/>
    <property type="molecule type" value="Genomic_DNA"/>
</dbReference>
<sequence length="196" mass="22887">MLVLSVARTDARRLQVLSTPRTRLVLLPPEKADMMAQFYQRNRAHLSPWEPIRPAAFYREDYWHSALQEAKDLFQQQQAFKFVILHHERDDVIGVCNFTNVIHGAFKACLLGYAADKHYQGQGYMHEAIQAGIRFVFDQVGLHRVMANYIPDNTRSERLLTKLGFEREGYARRYLKINGRWQDHVLTAKLNPAMEE</sequence>
<dbReference type="Proteomes" id="UP000501408">
    <property type="component" value="Chromosome 1"/>
</dbReference>
<dbReference type="PROSITE" id="PS51186">
    <property type="entry name" value="GNAT"/>
    <property type="match status" value="1"/>
</dbReference>
<dbReference type="SUPFAM" id="SSF55729">
    <property type="entry name" value="Acyl-CoA N-acyltransferases (Nat)"/>
    <property type="match status" value="1"/>
</dbReference>
<keyword evidence="5" id="KW-0689">Ribosomal protein</keyword>
<dbReference type="PANTHER" id="PTHR43792:SF8">
    <property type="entry name" value="[RIBOSOMAL PROTEIN US5]-ALANINE N-ACETYLTRANSFERASE"/>
    <property type="match status" value="1"/>
</dbReference>
<keyword evidence="2" id="KW-0012">Acyltransferase</keyword>
<evidence type="ECO:0000256" key="2">
    <source>
        <dbReference type="ARBA" id="ARBA00023315"/>
    </source>
</evidence>
<organism evidence="5 6">
    <name type="scientific">Salinivibrio costicola</name>
    <name type="common">Vibrio costicola</name>
    <dbReference type="NCBI Taxonomy" id="51367"/>
    <lineage>
        <taxon>Bacteria</taxon>
        <taxon>Pseudomonadati</taxon>
        <taxon>Pseudomonadota</taxon>
        <taxon>Gammaproteobacteria</taxon>
        <taxon>Vibrionales</taxon>
        <taxon>Vibrionaceae</taxon>
        <taxon>Salinivibrio</taxon>
    </lineage>
</organism>